<protein>
    <submittedName>
        <fullName evidence="2">Uncharacterized protein</fullName>
    </submittedName>
</protein>
<dbReference type="EMBL" id="WSZM01001068">
    <property type="protein sequence ID" value="KAF4028401.1"/>
    <property type="molecule type" value="Genomic_DNA"/>
</dbReference>
<organism evidence="2 4">
    <name type="scientific">Phytophthora infestans</name>
    <name type="common">Potato late blight agent</name>
    <name type="synonym">Botrytis infestans</name>
    <dbReference type="NCBI Taxonomy" id="4787"/>
    <lineage>
        <taxon>Eukaryota</taxon>
        <taxon>Sar</taxon>
        <taxon>Stramenopiles</taxon>
        <taxon>Oomycota</taxon>
        <taxon>Peronosporomycetes</taxon>
        <taxon>Peronosporales</taxon>
        <taxon>Peronosporaceae</taxon>
        <taxon>Phytophthora</taxon>
    </lineage>
</organism>
<dbReference type="EMBL" id="JAACNO010001255">
    <property type="protein sequence ID" value="KAF4141855.1"/>
    <property type="molecule type" value="Genomic_DNA"/>
</dbReference>
<name>A0A833WIE0_PHYIN</name>
<evidence type="ECO:0000256" key="1">
    <source>
        <dbReference type="SAM" id="MobiDB-lite"/>
    </source>
</evidence>
<feature type="region of interest" description="Disordered" evidence="1">
    <location>
        <begin position="59"/>
        <end position="91"/>
    </location>
</feature>
<sequence length="125" mass="14225">MKRTSPDCSGDTTSTYASHKCTRARKCVDEMHKAIDDMEIKTYPVGDETLRQLIVLREGAKQNAEAGDRRRREDKESAWLPRYPSGRSESSSSVLTPLLLKSYETSRFEEKPTMLSTATFDMLKD</sequence>
<evidence type="ECO:0000313" key="3">
    <source>
        <dbReference type="EMBL" id="KAF4141855.1"/>
    </source>
</evidence>
<proteinExistence type="predicted"/>
<evidence type="ECO:0000313" key="4">
    <source>
        <dbReference type="Proteomes" id="UP000602510"/>
    </source>
</evidence>
<dbReference type="Proteomes" id="UP000602510">
    <property type="component" value="Unassembled WGS sequence"/>
</dbReference>
<dbReference type="Proteomes" id="UP000704712">
    <property type="component" value="Unassembled WGS sequence"/>
</dbReference>
<accession>A0A833WIE0</accession>
<evidence type="ECO:0000313" key="2">
    <source>
        <dbReference type="EMBL" id="KAF4028401.1"/>
    </source>
</evidence>
<dbReference type="AlphaFoldDB" id="A0A833WIE0"/>
<feature type="compositionally biased region" description="Basic and acidic residues" evidence="1">
    <location>
        <begin position="66"/>
        <end position="77"/>
    </location>
</feature>
<comment type="caution">
    <text evidence="2">The sequence shown here is derived from an EMBL/GenBank/DDBJ whole genome shotgun (WGS) entry which is preliminary data.</text>
</comment>
<gene>
    <name evidence="2" type="ORF">GN244_ATG19925</name>
    <name evidence="3" type="ORF">GN958_ATG08960</name>
</gene>
<reference evidence="2" key="1">
    <citation type="submission" date="2020-04" db="EMBL/GenBank/DDBJ databases">
        <title>Hybrid Assembly of Korean Phytophthora infestans isolates.</title>
        <authorList>
            <person name="Prokchorchik M."/>
            <person name="Lee Y."/>
            <person name="Seo J."/>
            <person name="Cho J.-H."/>
            <person name="Park Y.-E."/>
            <person name="Jang D.-C."/>
            <person name="Im J.-S."/>
            <person name="Choi J.-G."/>
            <person name="Park H.-J."/>
            <person name="Lee G.-B."/>
            <person name="Lee Y.-G."/>
            <person name="Hong S.-Y."/>
            <person name="Cho K."/>
            <person name="Sohn K.H."/>
        </authorList>
    </citation>
    <scope>NUCLEOTIDE SEQUENCE</scope>
    <source>
        <strain evidence="2">KR_1_A1</strain>
        <strain evidence="3">KR_2_A2</strain>
    </source>
</reference>
<keyword evidence="4" id="KW-1185">Reference proteome</keyword>